<keyword evidence="3 7" id="KW-0813">Transport</keyword>
<feature type="transmembrane region" description="Helical" evidence="9">
    <location>
        <begin position="396"/>
        <end position="415"/>
    </location>
</feature>
<name>A0AAN7V411_9PEZI</name>
<dbReference type="PANTHER" id="PTHR48022">
    <property type="entry name" value="PLASTIDIC GLUCOSE TRANSPORTER 4"/>
    <property type="match status" value="1"/>
</dbReference>
<dbReference type="PROSITE" id="PS00217">
    <property type="entry name" value="SUGAR_TRANSPORT_2"/>
    <property type="match status" value="1"/>
</dbReference>
<dbReference type="InterPro" id="IPR005828">
    <property type="entry name" value="MFS_sugar_transport-like"/>
</dbReference>
<evidence type="ECO:0000313" key="12">
    <source>
        <dbReference type="Proteomes" id="UP001305414"/>
    </source>
</evidence>
<feature type="transmembrane region" description="Helical" evidence="9">
    <location>
        <begin position="149"/>
        <end position="167"/>
    </location>
</feature>
<dbReference type="PROSITE" id="PS50850">
    <property type="entry name" value="MFS"/>
    <property type="match status" value="1"/>
</dbReference>
<evidence type="ECO:0000256" key="1">
    <source>
        <dbReference type="ARBA" id="ARBA00004141"/>
    </source>
</evidence>
<dbReference type="InterPro" id="IPR050360">
    <property type="entry name" value="MFS_Sugar_Transporters"/>
</dbReference>
<evidence type="ECO:0000259" key="10">
    <source>
        <dbReference type="PROSITE" id="PS50850"/>
    </source>
</evidence>
<gene>
    <name evidence="11" type="ORF">RRF57_010876</name>
</gene>
<comment type="caution">
    <text evidence="11">The sequence shown here is derived from an EMBL/GenBank/DDBJ whole genome shotgun (WGS) entry which is preliminary data.</text>
</comment>
<comment type="similarity">
    <text evidence="2 7">Belongs to the major facilitator superfamily. Sugar transporter (TC 2.A.1.1) family.</text>
</comment>
<evidence type="ECO:0000256" key="4">
    <source>
        <dbReference type="ARBA" id="ARBA00022692"/>
    </source>
</evidence>
<organism evidence="11 12">
    <name type="scientific">Xylaria bambusicola</name>
    <dbReference type="NCBI Taxonomy" id="326684"/>
    <lineage>
        <taxon>Eukaryota</taxon>
        <taxon>Fungi</taxon>
        <taxon>Dikarya</taxon>
        <taxon>Ascomycota</taxon>
        <taxon>Pezizomycotina</taxon>
        <taxon>Sordariomycetes</taxon>
        <taxon>Xylariomycetidae</taxon>
        <taxon>Xylariales</taxon>
        <taxon>Xylariaceae</taxon>
        <taxon>Xylaria</taxon>
    </lineage>
</organism>
<feature type="transmembrane region" description="Helical" evidence="9">
    <location>
        <begin position="75"/>
        <end position="96"/>
    </location>
</feature>
<evidence type="ECO:0000256" key="8">
    <source>
        <dbReference type="SAM" id="MobiDB-lite"/>
    </source>
</evidence>
<keyword evidence="12" id="KW-1185">Reference proteome</keyword>
<evidence type="ECO:0000256" key="7">
    <source>
        <dbReference type="RuleBase" id="RU003346"/>
    </source>
</evidence>
<feature type="transmembrane region" description="Helical" evidence="9">
    <location>
        <begin position="369"/>
        <end position="389"/>
    </location>
</feature>
<evidence type="ECO:0000256" key="3">
    <source>
        <dbReference type="ARBA" id="ARBA00022448"/>
    </source>
</evidence>
<evidence type="ECO:0000256" key="9">
    <source>
        <dbReference type="SAM" id="Phobius"/>
    </source>
</evidence>
<evidence type="ECO:0000256" key="6">
    <source>
        <dbReference type="ARBA" id="ARBA00023136"/>
    </source>
</evidence>
<dbReference type="FunFam" id="1.20.1250.20:FF:000134">
    <property type="entry name" value="MFS sugar transporter protein"/>
    <property type="match status" value="1"/>
</dbReference>
<evidence type="ECO:0000256" key="5">
    <source>
        <dbReference type="ARBA" id="ARBA00022989"/>
    </source>
</evidence>
<feature type="transmembrane region" description="Helical" evidence="9">
    <location>
        <begin position="435"/>
        <end position="450"/>
    </location>
</feature>
<feature type="transmembrane region" description="Helical" evidence="9">
    <location>
        <begin position="242"/>
        <end position="264"/>
    </location>
</feature>
<feature type="transmembrane region" description="Helical" evidence="9">
    <location>
        <begin position="210"/>
        <end position="230"/>
    </location>
</feature>
<sequence>MDGILPDLITLRGWAGRTRVLIFRRTLLQKASSLLTLLSSFSSDSSPREPRGLRDHLEVLLVDVQMPASKEIYNWYIALVAAMCMVLYGYDASVFNAAQGSENWLEWFDLDSKNDAYLIGLVNTAYTIGAIVSGFFLGGPVADYFGRRWGMGLGCFISIIATFIQAFAPRHNIGAFIGGRVLIGLGQGLALTAGPIYIGEVSLPEVRGRVMTFWQTFYSVGSFIAYWIAYASNIYRNRLGNWDWRIVVIFQILVPLIIVILLPWQPESPRWWIKRHNNIEEARKALRRIRETDQDVEDEILSIREAIKYENEAISGSYKALFKDPSIRKRLGLACVINVGQQLSGQGTLNSYSSAIYKKIWTSSETINLINALNATFGILFTLNALWTADRYGRRWLLIVGALGMAACMLIVPIVGLTTPDVIAADGSTTKTQPVGIAIVFVLFLFILFYKPSWGATVWMWTSEVFSMNVRAQAVGMCSQMQNVANTIFQQFFPIFLANEGLKCLFFFFATNILLAVFVFFFIPETKQVSLEEMDALFGGQNHVEKGGQMLGASDAQHTEPGGDPGGDATAHEENAKEISPV</sequence>
<dbReference type="SUPFAM" id="SSF103473">
    <property type="entry name" value="MFS general substrate transporter"/>
    <property type="match status" value="1"/>
</dbReference>
<dbReference type="GO" id="GO:0016020">
    <property type="term" value="C:membrane"/>
    <property type="evidence" value="ECO:0007669"/>
    <property type="project" value="UniProtKB-SubCell"/>
</dbReference>
<dbReference type="InterPro" id="IPR005829">
    <property type="entry name" value="Sugar_transporter_CS"/>
</dbReference>
<dbReference type="Pfam" id="PF00083">
    <property type="entry name" value="Sugar_tr"/>
    <property type="match status" value="1"/>
</dbReference>
<feature type="compositionally biased region" description="Basic and acidic residues" evidence="8">
    <location>
        <begin position="570"/>
        <end position="582"/>
    </location>
</feature>
<protein>
    <recommendedName>
        <fullName evidence="10">Major facilitator superfamily (MFS) profile domain-containing protein</fullName>
    </recommendedName>
</protein>
<feature type="transmembrane region" description="Helical" evidence="9">
    <location>
        <begin position="173"/>
        <end position="198"/>
    </location>
</feature>
<accession>A0AAN7V411</accession>
<dbReference type="InterPro" id="IPR020846">
    <property type="entry name" value="MFS_dom"/>
</dbReference>
<dbReference type="Gene3D" id="1.20.1250.20">
    <property type="entry name" value="MFS general substrate transporter like domains"/>
    <property type="match status" value="1"/>
</dbReference>
<feature type="transmembrane region" description="Helical" evidence="9">
    <location>
        <begin position="504"/>
        <end position="523"/>
    </location>
</feature>
<evidence type="ECO:0000256" key="2">
    <source>
        <dbReference type="ARBA" id="ARBA00010992"/>
    </source>
</evidence>
<dbReference type="PANTHER" id="PTHR48022:SF46">
    <property type="entry name" value="SUGAR TRANSPORTER, PUTATIVE (AFU_ORTHOLOGUE AFUA_1G11830)-RELATED"/>
    <property type="match status" value="1"/>
</dbReference>
<keyword evidence="4 9" id="KW-0812">Transmembrane</keyword>
<proteinExistence type="inferred from homology"/>
<dbReference type="NCBIfam" id="TIGR00879">
    <property type="entry name" value="SP"/>
    <property type="match status" value="1"/>
</dbReference>
<dbReference type="PRINTS" id="PR00171">
    <property type="entry name" value="SUGRTRNSPORT"/>
</dbReference>
<dbReference type="EMBL" id="JAWHQM010000049">
    <property type="protein sequence ID" value="KAK5635164.1"/>
    <property type="molecule type" value="Genomic_DNA"/>
</dbReference>
<dbReference type="PROSITE" id="PS00216">
    <property type="entry name" value="SUGAR_TRANSPORT_1"/>
    <property type="match status" value="2"/>
</dbReference>
<dbReference type="InterPro" id="IPR003663">
    <property type="entry name" value="Sugar/inositol_transpt"/>
</dbReference>
<reference evidence="11 12" key="1">
    <citation type="submission" date="2023-10" db="EMBL/GenBank/DDBJ databases">
        <title>Draft genome sequence of Xylaria bambusicola isolate GMP-LS, the root and basal stem rot pathogen of sugarcane in Indonesia.</title>
        <authorList>
            <person name="Selvaraj P."/>
            <person name="Muralishankar V."/>
            <person name="Muruganantham S."/>
            <person name="Sp S."/>
            <person name="Haryani S."/>
            <person name="Lau K.J.X."/>
            <person name="Naqvi N.I."/>
        </authorList>
    </citation>
    <scope>NUCLEOTIDE SEQUENCE [LARGE SCALE GENOMIC DNA]</scope>
    <source>
        <strain evidence="11">GMP-LS</strain>
    </source>
</reference>
<feature type="domain" description="Major facilitator superfamily (MFS) profile" evidence="10">
    <location>
        <begin position="77"/>
        <end position="527"/>
    </location>
</feature>
<feature type="transmembrane region" description="Helical" evidence="9">
    <location>
        <begin position="116"/>
        <end position="137"/>
    </location>
</feature>
<feature type="region of interest" description="Disordered" evidence="8">
    <location>
        <begin position="551"/>
        <end position="582"/>
    </location>
</feature>
<evidence type="ECO:0000313" key="11">
    <source>
        <dbReference type="EMBL" id="KAK5635164.1"/>
    </source>
</evidence>
<keyword evidence="5 9" id="KW-1133">Transmembrane helix</keyword>
<dbReference type="InterPro" id="IPR036259">
    <property type="entry name" value="MFS_trans_sf"/>
</dbReference>
<dbReference type="Proteomes" id="UP001305414">
    <property type="component" value="Unassembled WGS sequence"/>
</dbReference>
<dbReference type="AlphaFoldDB" id="A0AAN7V411"/>
<dbReference type="GO" id="GO:0005351">
    <property type="term" value="F:carbohydrate:proton symporter activity"/>
    <property type="evidence" value="ECO:0007669"/>
    <property type="project" value="TreeGrafter"/>
</dbReference>
<comment type="subcellular location">
    <subcellularLocation>
        <location evidence="1">Membrane</location>
        <topology evidence="1">Multi-pass membrane protein</topology>
    </subcellularLocation>
</comment>
<keyword evidence="6 9" id="KW-0472">Membrane</keyword>